<gene>
    <name evidence="15" type="primary">aat</name>
    <name evidence="16" type="ORF">SAOR_11700</name>
</gene>
<dbReference type="EMBL" id="AYKH01000025">
    <property type="protein sequence ID" value="ROO25963.1"/>
    <property type="molecule type" value="Genomic_DNA"/>
</dbReference>
<dbReference type="InterPro" id="IPR004616">
    <property type="entry name" value="Leu/Phe-tRNA_Trfase"/>
</dbReference>
<dbReference type="HAMAP" id="MF_00688">
    <property type="entry name" value="Leu_Phe_trans"/>
    <property type="match status" value="1"/>
</dbReference>
<reference evidence="16 17" key="1">
    <citation type="submission" date="2013-10" db="EMBL/GenBank/DDBJ databases">
        <title>Salinisphaera orenii MK-B5 Genome Sequencing.</title>
        <authorList>
            <person name="Lai Q."/>
            <person name="Li C."/>
            <person name="Shao Z."/>
        </authorList>
    </citation>
    <scope>NUCLEOTIDE SEQUENCE [LARGE SCALE GENOMIC DNA]</scope>
    <source>
        <strain evidence="16 17">MK-B5</strain>
    </source>
</reference>
<evidence type="ECO:0000256" key="7">
    <source>
        <dbReference type="ARBA" id="ARBA00051538"/>
    </source>
</evidence>
<evidence type="ECO:0000256" key="9">
    <source>
        <dbReference type="ARBA" id="ARBA00061535"/>
    </source>
</evidence>
<evidence type="ECO:0000256" key="8">
    <source>
        <dbReference type="ARBA" id="ARBA00054043"/>
    </source>
</evidence>
<comment type="caution">
    <text evidence="16">The sequence shown here is derived from an EMBL/GenBank/DDBJ whole genome shotgun (WGS) entry which is preliminary data.</text>
</comment>
<evidence type="ECO:0000256" key="5">
    <source>
        <dbReference type="ARBA" id="ARBA00050607"/>
    </source>
</evidence>
<dbReference type="PANTHER" id="PTHR30098:SF2">
    <property type="entry name" value="LEUCYL_PHENYLALANYL-TRNA--PROTEIN TRANSFERASE"/>
    <property type="match status" value="1"/>
</dbReference>
<evidence type="ECO:0000256" key="14">
    <source>
        <dbReference type="ARBA" id="ARBA00083640"/>
    </source>
</evidence>
<evidence type="ECO:0000313" key="17">
    <source>
        <dbReference type="Proteomes" id="UP000283993"/>
    </source>
</evidence>
<evidence type="ECO:0000313" key="16">
    <source>
        <dbReference type="EMBL" id="ROO25963.1"/>
    </source>
</evidence>
<keyword evidence="17" id="KW-1185">Reference proteome</keyword>
<dbReference type="GO" id="GO:0008914">
    <property type="term" value="F:leucyl-tRNA--protein transferase activity"/>
    <property type="evidence" value="ECO:0007669"/>
    <property type="project" value="UniProtKB-UniRule"/>
</dbReference>
<sequence>MSGLRVYWLDPNTPDGAFPDPELALDQPNGLLAMGGDLSPQRLRRAYAQGIFPWYNPEESILWWCPHPRTVFQTDHIHVSRRLKRTLARADYAVTLDRDFNNVVLGCAGTREGNPGTWLGPEMRAAYAKLHALGDAHSIEVWRDGRLIGGLYGVALGRMFFGESMFSRERDASKIALVWLGRQLQAWGFPLIDGQVGSAHLYRMGAVDLPRSKFLKLVRTERARPGPASPWRFTIDVPQSRDHTGV</sequence>
<accession>A0A423PK54</accession>
<dbReference type="EC" id="2.3.2.6" evidence="10 15"/>
<organism evidence="16 17">
    <name type="scientific">Salinisphaera orenii MK-B5</name>
    <dbReference type="NCBI Taxonomy" id="856730"/>
    <lineage>
        <taxon>Bacteria</taxon>
        <taxon>Pseudomonadati</taxon>
        <taxon>Pseudomonadota</taxon>
        <taxon>Gammaproteobacteria</taxon>
        <taxon>Salinisphaerales</taxon>
        <taxon>Salinisphaeraceae</taxon>
        <taxon>Salinisphaera</taxon>
    </lineage>
</organism>
<dbReference type="NCBIfam" id="TIGR00667">
    <property type="entry name" value="aat"/>
    <property type="match status" value="1"/>
</dbReference>
<dbReference type="SUPFAM" id="SSF55729">
    <property type="entry name" value="Acyl-CoA N-acyltransferases (Nat)"/>
    <property type="match status" value="1"/>
</dbReference>
<dbReference type="PANTHER" id="PTHR30098">
    <property type="entry name" value="LEUCYL/PHENYLALANYL-TRNA--PROTEIN TRANSFERASE"/>
    <property type="match status" value="1"/>
</dbReference>
<proteinExistence type="inferred from homology"/>
<evidence type="ECO:0000256" key="15">
    <source>
        <dbReference type="HAMAP-Rule" id="MF_00688"/>
    </source>
</evidence>
<dbReference type="InterPro" id="IPR016181">
    <property type="entry name" value="Acyl_CoA_acyltransferase"/>
</dbReference>
<dbReference type="GO" id="GO:0030163">
    <property type="term" value="P:protein catabolic process"/>
    <property type="evidence" value="ECO:0007669"/>
    <property type="project" value="UniProtKB-UniRule"/>
</dbReference>
<evidence type="ECO:0000256" key="1">
    <source>
        <dbReference type="ARBA" id="ARBA00004496"/>
    </source>
</evidence>
<dbReference type="Proteomes" id="UP000283993">
    <property type="component" value="Unassembled WGS sequence"/>
</dbReference>
<dbReference type="FunFam" id="3.30.70.3550:FF:000001">
    <property type="entry name" value="Leucyl/phenylalanyl-tRNA--protein transferase"/>
    <property type="match status" value="1"/>
</dbReference>
<evidence type="ECO:0000256" key="10">
    <source>
        <dbReference type="ARBA" id="ARBA00066767"/>
    </source>
</evidence>
<comment type="catalytic activity">
    <reaction evidence="6 15">
        <text>N-terminal L-arginyl-[protein] + L-leucyl-tRNA(Leu) = N-terminal L-leucyl-L-arginyl-[protein] + tRNA(Leu) + H(+)</text>
        <dbReference type="Rhea" id="RHEA:50416"/>
        <dbReference type="Rhea" id="RHEA-COMP:9613"/>
        <dbReference type="Rhea" id="RHEA-COMP:9622"/>
        <dbReference type="Rhea" id="RHEA-COMP:12672"/>
        <dbReference type="Rhea" id="RHEA-COMP:12673"/>
        <dbReference type="ChEBI" id="CHEBI:15378"/>
        <dbReference type="ChEBI" id="CHEBI:64719"/>
        <dbReference type="ChEBI" id="CHEBI:78442"/>
        <dbReference type="ChEBI" id="CHEBI:78494"/>
        <dbReference type="ChEBI" id="CHEBI:133044"/>
        <dbReference type="EC" id="2.3.2.6"/>
    </reaction>
</comment>
<evidence type="ECO:0000256" key="2">
    <source>
        <dbReference type="ARBA" id="ARBA00022490"/>
    </source>
</evidence>
<dbReference type="AlphaFoldDB" id="A0A423PK54"/>
<evidence type="ECO:0000256" key="4">
    <source>
        <dbReference type="ARBA" id="ARBA00023315"/>
    </source>
</evidence>
<comment type="subcellular location">
    <subcellularLocation>
        <location evidence="1 15">Cytoplasm</location>
    </subcellularLocation>
</comment>
<comment type="similarity">
    <text evidence="9 15">Belongs to the L/F-transferase family.</text>
</comment>
<dbReference type="GO" id="GO:0005737">
    <property type="term" value="C:cytoplasm"/>
    <property type="evidence" value="ECO:0007669"/>
    <property type="project" value="UniProtKB-SubCell"/>
</dbReference>
<evidence type="ECO:0000256" key="6">
    <source>
        <dbReference type="ARBA" id="ARBA00050652"/>
    </source>
</evidence>
<dbReference type="Gene3D" id="3.40.630.70">
    <property type="entry name" value="Leucyl/phenylalanyl-tRNA-protein transferase, C-terminal domain"/>
    <property type="match status" value="1"/>
</dbReference>
<evidence type="ECO:0000256" key="13">
    <source>
        <dbReference type="ARBA" id="ARBA00077165"/>
    </source>
</evidence>
<comment type="catalytic activity">
    <reaction evidence="5 15">
        <text>L-phenylalanyl-tRNA(Phe) + an N-terminal L-alpha-aminoacyl-[protein] = an N-terminal L-phenylalanyl-L-alpha-aminoacyl-[protein] + tRNA(Phe)</text>
        <dbReference type="Rhea" id="RHEA:43632"/>
        <dbReference type="Rhea" id="RHEA-COMP:9668"/>
        <dbReference type="Rhea" id="RHEA-COMP:9699"/>
        <dbReference type="Rhea" id="RHEA-COMP:10636"/>
        <dbReference type="Rhea" id="RHEA-COMP:10637"/>
        <dbReference type="ChEBI" id="CHEBI:78442"/>
        <dbReference type="ChEBI" id="CHEBI:78531"/>
        <dbReference type="ChEBI" id="CHEBI:78597"/>
        <dbReference type="ChEBI" id="CHEBI:83561"/>
        <dbReference type="EC" id="2.3.2.6"/>
    </reaction>
</comment>
<dbReference type="InterPro" id="IPR042221">
    <property type="entry name" value="Leu/Phe-tRNA_Trfase_N"/>
</dbReference>
<keyword evidence="2 15" id="KW-0963">Cytoplasm</keyword>
<evidence type="ECO:0000256" key="3">
    <source>
        <dbReference type="ARBA" id="ARBA00022679"/>
    </source>
</evidence>
<keyword evidence="3 15" id="KW-0808">Transferase</keyword>
<keyword evidence="4 15" id="KW-0012">Acyltransferase</keyword>
<dbReference type="Gene3D" id="3.30.70.3550">
    <property type="entry name" value="Leucyl/phenylalanyl-tRNA-protein transferase, N-terminal domain"/>
    <property type="match status" value="1"/>
</dbReference>
<name>A0A423PK54_9GAMM</name>
<evidence type="ECO:0000256" key="11">
    <source>
        <dbReference type="ARBA" id="ARBA00074372"/>
    </source>
</evidence>
<evidence type="ECO:0000256" key="12">
    <source>
        <dbReference type="ARBA" id="ARBA00077136"/>
    </source>
</evidence>
<dbReference type="InterPro" id="IPR042203">
    <property type="entry name" value="Leu/Phe-tRNA_Trfase_C"/>
</dbReference>
<dbReference type="Pfam" id="PF03588">
    <property type="entry name" value="Leu_Phe_trans"/>
    <property type="match status" value="1"/>
</dbReference>
<dbReference type="RefSeq" id="WP_123631604.1">
    <property type="nucleotide sequence ID" value="NZ_AYKH01000025.1"/>
</dbReference>
<comment type="catalytic activity">
    <reaction evidence="7 15">
        <text>N-terminal L-lysyl-[protein] + L-leucyl-tRNA(Leu) = N-terminal L-leucyl-L-lysyl-[protein] + tRNA(Leu) + H(+)</text>
        <dbReference type="Rhea" id="RHEA:12340"/>
        <dbReference type="Rhea" id="RHEA-COMP:9613"/>
        <dbReference type="Rhea" id="RHEA-COMP:9622"/>
        <dbReference type="Rhea" id="RHEA-COMP:12670"/>
        <dbReference type="Rhea" id="RHEA-COMP:12671"/>
        <dbReference type="ChEBI" id="CHEBI:15378"/>
        <dbReference type="ChEBI" id="CHEBI:65249"/>
        <dbReference type="ChEBI" id="CHEBI:78442"/>
        <dbReference type="ChEBI" id="CHEBI:78494"/>
        <dbReference type="ChEBI" id="CHEBI:133043"/>
        <dbReference type="EC" id="2.3.2.6"/>
    </reaction>
</comment>
<protein>
    <recommendedName>
        <fullName evidence="11 15">Leucyl/phenylalanyl-tRNA--protein transferase</fullName>
        <ecNumber evidence="10 15">2.3.2.6</ecNumber>
    </recommendedName>
    <alternativeName>
        <fullName evidence="12 15">L/F-transferase</fullName>
    </alternativeName>
    <alternativeName>
        <fullName evidence="13 15">Leucyltransferase</fullName>
    </alternativeName>
    <alternativeName>
        <fullName evidence="14 15">Phenyalanyltransferase</fullName>
    </alternativeName>
</protein>
<comment type="function">
    <text evidence="8 15">Functions in the N-end rule pathway of protein degradation where it conjugates Leu, Phe and, less efficiently, Met from aminoacyl-tRNAs to the N-termini of proteins containing an N-terminal arginine or lysine.</text>
</comment>